<dbReference type="InterPro" id="IPR002110">
    <property type="entry name" value="Ankyrin_rpt"/>
</dbReference>
<dbReference type="SMART" id="SM00248">
    <property type="entry name" value="ANK"/>
    <property type="match status" value="2"/>
</dbReference>
<dbReference type="PROSITE" id="PS50297">
    <property type="entry name" value="ANK_REP_REGION"/>
    <property type="match status" value="2"/>
</dbReference>
<dbReference type="InterPro" id="IPR036770">
    <property type="entry name" value="Ankyrin_rpt-contain_sf"/>
</dbReference>
<proteinExistence type="predicted"/>
<dbReference type="Proteomes" id="UP000435304">
    <property type="component" value="Unassembled WGS sequence"/>
</dbReference>
<name>A0A6A9V257_9ACTN</name>
<evidence type="ECO:0000256" key="3">
    <source>
        <dbReference type="PROSITE-ProRule" id="PRU00023"/>
    </source>
</evidence>
<protein>
    <submittedName>
        <fullName evidence="5">Ankyrin repeat domain-containing protein</fullName>
    </submittedName>
</protein>
<keyword evidence="1" id="KW-0677">Repeat</keyword>
<comment type="caution">
    <text evidence="5">The sequence shown here is derived from an EMBL/GenBank/DDBJ whole genome shotgun (WGS) entry which is preliminary data.</text>
</comment>
<keyword evidence="6" id="KW-1185">Reference proteome</keyword>
<keyword evidence="2 3" id="KW-0040">ANK repeat</keyword>
<dbReference type="PANTHER" id="PTHR24171">
    <property type="entry name" value="ANKYRIN REPEAT DOMAIN-CONTAINING PROTEIN 39-RELATED"/>
    <property type="match status" value="1"/>
</dbReference>
<accession>A0A6A9V257</accession>
<evidence type="ECO:0000313" key="5">
    <source>
        <dbReference type="EMBL" id="MVA77695.1"/>
    </source>
</evidence>
<feature type="repeat" description="ANK" evidence="3">
    <location>
        <begin position="72"/>
        <end position="104"/>
    </location>
</feature>
<feature type="region of interest" description="Disordered" evidence="4">
    <location>
        <begin position="100"/>
        <end position="126"/>
    </location>
</feature>
<dbReference type="PROSITE" id="PS50088">
    <property type="entry name" value="ANK_REPEAT"/>
    <property type="match status" value="2"/>
</dbReference>
<reference evidence="5 6" key="1">
    <citation type="submission" date="2019-12" db="EMBL/GenBank/DDBJ databases">
        <title>Auraticoccus cholistani sp. nov., an actinomycete isolated from soil of Cholistan desert.</title>
        <authorList>
            <person name="Cheema M.T."/>
        </authorList>
    </citation>
    <scope>NUCLEOTIDE SEQUENCE [LARGE SCALE GENOMIC DNA]</scope>
    <source>
        <strain evidence="5 6">F435</strain>
    </source>
</reference>
<dbReference type="EMBL" id="WPCU01000010">
    <property type="protein sequence ID" value="MVA77695.1"/>
    <property type="molecule type" value="Genomic_DNA"/>
</dbReference>
<sequence length="126" mass="12956">MEELVRLASRCLDMARSGDTATLAAYVDAGVPVDLTDGDGSSLLLLAGAAGHADTVVALAERGADVDRLDDRGLSPLAAAVLQGRQEVVAVLLLRGADPDRGTPTAREAAEVSGHQDLLQGVRRDG</sequence>
<dbReference type="Gene3D" id="1.25.40.20">
    <property type="entry name" value="Ankyrin repeat-containing domain"/>
    <property type="match status" value="1"/>
</dbReference>
<feature type="repeat" description="ANK" evidence="3">
    <location>
        <begin position="39"/>
        <end position="71"/>
    </location>
</feature>
<evidence type="ECO:0000256" key="1">
    <source>
        <dbReference type="ARBA" id="ARBA00022737"/>
    </source>
</evidence>
<organism evidence="5 6">
    <name type="scientific">Auraticoccus cholistanensis</name>
    <dbReference type="NCBI Taxonomy" id="2656650"/>
    <lineage>
        <taxon>Bacteria</taxon>
        <taxon>Bacillati</taxon>
        <taxon>Actinomycetota</taxon>
        <taxon>Actinomycetes</taxon>
        <taxon>Propionibacteriales</taxon>
        <taxon>Propionibacteriaceae</taxon>
        <taxon>Auraticoccus</taxon>
    </lineage>
</organism>
<dbReference type="Pfam" id="PF12796">
    <property type="entry name" value="Ank_2"/>
    <property type="match status" value="1"/>
</dbReference>
<gene>
    <name evidence="5" type="ORF">GC722_16975</name>
</gene>
<dbReference type="PANTHER" id="PTHR24171:SF10">
    <property type="entry name" value="ANKYRIN REPEAT DOMAIN-CONTAINING PROTEIN 29-LIKE"/>
    <property type="match status" value="1"/>
</dbReference>
<dbReference type="AlphaFoldDB" id="A0A6A9V257"/>
<dbReference type="SUPFAM" id="SSF48403">
    <property type="entry name" value="Ankyrin repeat"/>
    <property type="match status" value="1"/>
</dbReference>
<evidence type="ECO:0000313" key="6">
    <source>
        <dbReference type="Proteomes" id="UP000435304"/>
    </source>
</evidence>
<evidence type="ECO:0000256" key="4">
    <source>
        <dbReference type="SAM" id="MobiDB-lite"/>
    </source>
</evidence>
<evidence type="ECO:0000256" key="2">
    <source>
        <dbReference type="ARBA" id="ARBA00023043"/>
    </source>
</evidence>